<dbReference type="SUPFAM" id="SSF53474">
    <property type="entry name" value="alpha/beta-Hydrolases"/>
    <property type="match status" value="1"/>
</dbReference>
<evidence type="ECO:0000313" key="2">
    <source>
        <dbReference type="EMBL" id="KGM32405.1"/>
    </source>
</evidence>
<dbReference type="PANTHER" id="PTHR46623:SF10">
    <property type="entry name" value="CARBOXYMETHYLENEBUTENOLIDASE HOMOLOG"/>
    <property type="match status" value="1"/>
</dbReference>
<sequence length="243" mass="26935">MIEQDVSVITRHGTMPAFTACPSEPGRYPAILFYMDAPGIREELRNMARRIARQGYFCVLPDMYYRLGQLRFDLPRRDDRMSAVIGAAMRHLDDDRVMDDTAGLLAFVDAQDRVRPGPVGAVGYCMSGRYVTVAATRFPHRFAGVGSLYGVGLVTEDEASPHRLVDRIRGEMYYGFAETDGAAPPETIAALQAALDAAGTRYVLDIHPGTRHGYGFAAGAAYETIAAEKSWDRLFDLWDRTLT</sequence>
<feature type="domain" description="Dienelactone hydrolase" evidence="1">
    <location>
        <begin position="15"/>
        <end position="238"/>
    </location>
</feature>
<protein>
    <recommendedName>
        <fullName evidence="1">Dienelactone hydrolase domain-containing protein</fullName>
    </recommendedName>
</protein>
<dbReference type="OrthoDB" id="9787933at2"/>
<reference evidence="2 3" key="1">
    <citation type="submission" date="2014-01" db="EMBL/GenBank/DDBJ databases">
        <title>Genome sequence determination for a cystic fibrosis isolate, Inquilinus limosus.</title>
        <authorList>
            <person name="Pino M."/>
            <person name="Di Conza J."/>
            <person name="Gutkind G."/>
        </authorList>
    </citation>
    <scope>NUCLEOTIDE SEQUENCE [LARGE SCALE GENOMIC DNA]</scope>
    <source>
        <strain evidence="2 3">MP06</strain>
    </source>
</reference>
<name>A0A0A0D329_9PROT</name>
<organism evidence="2 3">
    <name type="scientific">Inquilinus limosus MP06</name>
    <dbReference type="NCBI Taxonomy" id="1398085"/>
    <lineage>
        <taxon>Bacteria</taxon>
        <taxon>Pseudomonadati</taxon>
        <taxon>Pseudomonadota</taxon>
        <taxon>Alphaproteobacteria</taxon>
        <taxon>Rhodospirillales</taxon>
        <taxon>Rhodospirillaceae</taxon>
        <taxon>Inquilinus</taxon>
    </lineage>
</organism>
<dbReference type="RefSeq" id="WP_034843545.1">
    <property type="nucleotide sequence ID" value="NZ_JANX01000323.1"/>
</dbReference>
<comment type="caution">
    <text evidence="2">The sequence shown here is derived from an EMBL/GenBank/DDBJ whole genome shotgun (WGS) entry which is preliminary data.</text>
</comment>
<dbReference type="InterPro" id="IPR051049">
    <property type="entry name" value="Dienelactone_hydrolase-like"/>
</dbReference>
<dbReference type="Gene3D" id="3.40.50.1820">
    <property type="entry name" value="alpha/beta hydrolase"/>
    <property type="match status" value="1"/>
</dbReference>
<dbReference type="EMBL" id="JANX01000323">
    <property type="protein sequence ID" value="KGM32405.1"/>
    <property type="molecule type" value="Genomic_DNA"/>
</dbReference>
<dbReference type="Proteomes" id="UP000029995">
    <property type="component" value="Unassembled WGS sequence"/>
</dbReference>
<gene>
    <name evidence="2" type="ORF">P409_21600</name>
</gene>
<evidence type="ECO:0000259" key="1">
    <source>
        <dbReference type="Pfam" id="PF01738"/>
    </source>
</evidence>
<dbReference type="AlphaFoldDB" id="A0A0A0D329"/>
<dbReference type="InterPro" id="IPR029058">
    <property type="entry name" value="AB_hydrolase_fold"/>
</dbReference>
<proteinExistence type="predicted"/>
<dbReference type="Pfam" id="PF01738">
    <property type="entry name" value="DLH"/>
    <property type="match status" value="1"/>
</dbReference>
<dbReference type="PANTHER" id="PTHR46623">
    <property type="entry name" value="CARBOXYMETHYLENEBUTENOLIDASE-RELATED"/>
    <property type="match status" value="1"/>
</dbReference>
<dbReference type="InterPro" id="IPR002925">
    <property type="entry name" value="Dienelactn_hydro"/>
</dbReference>
<accession>A0A0A0D329</accession>
<evidence type="ECO:0000313" key="3">
    <source>
        <dbReference type="Proteomes" id="UP000029995"/>
    </source>
</evidence>
<dbReference type="GO" id="GO:0016787">
    <property type="term" value="F:hydrolase activity"/>
    <property type="evidence" value="ECO:0007669"/>
    <property type="project" value="InterPro"/>
</dbReference>